<proteinExistence type="predicted"/>
<dbReference type="AlphaFoldDB" id="A0AAV4M461"/>
<evidence type="ECO:0000313" key="2">
    <source>
        <dbReference type="Proteomes" id="UP001054945"/>
    </source>
</evidence>
<dbReference type="EMBL" id="BPLR01001826">
    <property type="protein sequence ID" value="GIX66861.1"/>
    <property type="molecule type" value="Genomic_DNA"/>
</dbReference>
<name>A0AAV4M461_CAEEX</name>
<accession>A0AAV4M461</accession>
<sequence length="74" mass="7726">MGGKVFRPACRCHGYGWVEGVVCRSAKATTDAAASLSISLLGGWRERCWLIAAGGGEESVCDPLCPSDKPPSSI</sequence>
<organism evidence="1 2">
    <name type="scientific">Caerostris extrusa</name>
    <name type="common">Bark spider</name>
    <name type="synonym">Caerostris bankana</name>
    <dbReference type="NCBI Taxonomy" id="172846"/>
    <lineage>
        <taxon>Eukaryota</taxon>
        <taxon>Metazoa</taxon>
        <taxon>Ecdysozoa</taxon>
        <taxon>Arthropoda</taxon>
        <taxon>Chelicerata</taxon>
        <taxon>Arachnida</taxon>
        <taxon>Araneae</taxon>
        <taxon>Araneomorphae</taxon>
        <taxon>Entelegynae</taxon>
        <taxon>Araneoidea</taxon>
        <taxon>Araneidae</taxon>
        <taxon>Caerostris</taxon>
    </lineage>
</organism>
<comment type="caution">
    <text evidence="1">The sequence shown here is derived from an EMBL/GenBank/DDBJ whole genome shotgun (WGS) entry which is preliminary data.</text>
</comment>
<dbReference type="Proteomes" id="UP001054945">
    <property type="component" value="Unassembled WGS sequence"/>
</dbReference>
<keyword evidence="2" id="KW-1185">Reference proteome</keyword>
<reference evidence="1 2" key="1">
    <citation type="submission" date="2021-06" db="EMBL/GenBank/DDBJ databases">
        <title>Caerostris extrusa draft genome.</title>
        <authorList>
            <person name="Kono N."/>
            <person name="Arakawa K."/>
        </authorList>
    </citation>
    <scope>NUCLEOTIDE SEQUENCE [LARGE SCALE GENOMIC DNA]</scope>
</reference>
<gene>
    <name evidence="1" type="ORF">CEXT_80861</name>
</gene>
<protein>
    <submittedName>
        <fullName evidence="1">Uncharacterized protein</fullName>
    </submittedName>
</protein>
<evidence type="ECO:0000313" key="1">
    <source>
        <dbReference type="EMBL" id="GIX66861.1"/>
    </source>
</evidence>